<keyword evidence="1" id="KW-0812">Transmembrane</keyword>
<name>A0A4R2JMA8_9THEO</name>
<proteinExistence type="predicted"/>
<accession>A0A4R2JMA8</accession>
<dbReference type="EMBL" id="SLWU01000044">
    <property type="protein sequence ID" value="TCO55325.1"/>
    <property type="molecule type" value="Genomic_DNA"/>
</dbReference>
<dbReference type="AlphaFoldDB" id="A0A4R2JMA8"/>
<reference evidence="2 3" key="1">
    <citation type="submission" date="2019-03" db="EMBL/GenBank/DDBJ databases">
        <title>Genomic Encyclopedia of Type Strains, Phase IV (KMG-IV): sequencing the most valuable type-strain genomes for metagenomic binning, comparative biology and taxonomic classification.</title>
        <authorList>
            <person name="Goeker M."/>
        </authorList>
    </citation>
    <scope>NUCLEOTIDE SEQUENCE [LARGE SCALE GENOMIC DNA]</scope>
    <source>
        <strain evidence="2 3">DSM 13054</strain>
    </source>
</reference>
<keyword evidence="1" id="KW-0472">Membrane</keyword>
<evidence type="ECO:0000313" key="3">
    <source>
        <dbReference type="Proteomes" id="UP000294886"/>
    </source>
</evidence>
<keyword evidence="1" id="KW-1133">Transmembrane helix</keyword>
<feature type="transmembrane region" description="Helical" evidence="1">
    <location>
        <begin position="130"/>
        <end position="148"/>
    </location>
</feature>
<comment type="caution">
    <text evidence="2">The sequence shown here is derived from an EMBL/GenBank/DDBJ whole genome shotgun (WGS) entry which is preliminary data.</text>
</comment>
<feature type="transmembrane region" description="Helical" evidence="1">
    <location>
        <begin position="9"/>
        <end position="33"/>
    </location>
</feature>
<evidence type="ECO:0000313" key="2">
    <source>
        <dbReference type="EMBL" id="TCO55325.1"/>
    </source>
</evidence>
<gene>
    <name evidence="2" type="ORF">EV203_1449</name>
</gene>
<organism evidence="2 3">
    <name type="scientific">Caldanaerobacter subterraneus</name>
    <dbReference type="NCBI Taxonomy" id="911092"/>
    <lineage>
        <taxon>Bacteria</taxon>
        <taxon>Bacillati</taxon>
        <taxon>Bacillota</taxon>
        <taxon>Clostridia</taxon>
        <taxon>Thermoanaerobacterales</taxon>
        <taxon>Thermoanaerobacteraceae</taxon>
        <taxon>Caldanaerobacter</taxon>
    </lineage>
</organism>
<sequence length="150" mass="17325">MNKTKAKDFFLRAILFIGILASEFLVCFLDAFIDGRDISQIVSFSKHWYAMVFHWVVTLIIWGTGIAIVYHWGKENGVLDELLRFNFTKRTSIMLFISILIVLLVSFVEAKIFKESIPQVYQGFKIFVKMYGNEALVVAICQIFIISLNQ</sequence>
<feature type="transmembrane region" description="Helical" evidence="1">
    <location>
        <begin position="53"/>
        <end position="72"/>
    </location>
</feature>
<protein>
    <submittedName>
        <fullName evidence="2">Uncharacterized protein</fullName>
    </submittedName>
</protein>
<feature type="transmembrane region" description="Helical" evidence="1">
    <location>
        <begin position="93"/>
        <end position="110"/>
    </location>
</feature>
<evidence type="ECO:0000256" key="1">
    <source>
        <dbReference type="SAM" id="Phobius"/>
    </source>
</evidence>
<dbReference type="Proteomes" id="UP000294886">
    <property type="component" value="Unassembled WGS sequence"/>
</dbReference>
<dbReference type="RefSeq" id="WP_132040831.1">
    <property type="nucleotide sequence ID" value="NZ_JBFNEK010000049.1"/>
</dbReference>